<dbReference type="EMBL" id="JAYWIO010000004">
    <property type="protein sequence ID" value="KAK7267376.1"/>
    <property type="molecule type" value="Genomic_DNA"/>
</dbReference>
<dbReference type="PROSITE" id="PS51471">
    <property type="entry name" value="FE2OG_OXY"/>
    <property type="match status" value="1"/>
</dbReference>
<dbReference type="GO" id="GO:0002229">
    <property type="term" value="P:defense response to oomycetes"/>
    <property type="evidence" value="ECO:0007669"/>
    <property type="project" value="UniProtKB-ARBA"/>
</dbReference>
<evidence type="ECO:0000313" key="11">
    <source>
        <dbReference type="EMBL" id="KAK7267376.1"/>
    </source>
</evidence>
<evidence type="ECO:0000256" key="1">
    <source>
        <dbReference type="ARBA" id="ARBA00001961"/>
    </source>
</evidence>
<name>A0AAN9F3T1_CROPI</name>
<evidence type="ECO:0000256" key="7">
    <source>
        <dbReference type="ARBA" id="ARBA00023004"/>
    </source>
</evidence>
<keyword evidence="12" id="KW-1185">Reference proteome</keyword>
<gene>
    <name evidence="11" type="ORF">RIF29_20048</name>
</gene>
<comment type="similarity">
    <text evidence="2 9">Belongs to the iron/ascorbate-dependent oxidoreductase family.</text>
</comment>
<dbReference type="Proteomes" id="UP001372338">
    <property type="component" value="Unassembled WGS sequence"/>
</dbReference>
<dbReference type="Gene3D" id="2.60.120.330">
    <property type="entry name" value="B-lactam Antibiotic, Isopenicillin N Synthase, Chain"/>
    <property type="match status" value="1"/>
</dbReference>
<evidence type="ECO:0000256" key="4">
    <source>
        <dbReference type="ARBA" id="ARBA00022896"/>
    </source>
</evidence>
<dbReference type="Pfam" id="PF03171">
    <property type="entry name" value="2OG-FeII_Oxy"/>
    <property type="match status" value="1"/>
</dbReference>
<dbReference type="InterPro" id="IPR044861">
    <property type="entry name" value="IPNS-like_FE2OG_OXY"/>
</dbReference>
<evidence type="ECO:0000256" key="2">
    <source>
        <dbReference type="ARBA" id="ARBA00008056"/>
    </source>
</evidence>
<evidence type="ECO:0000256" key="9">
    <source>
        <dbReference type="RuleBase" id="RU003682"/>
    </source>
</evidence>
<dbReference type="Pfam" id="PF14226">
    <property type="entry name" value="DIOX_N"/>
    <property type="match status" value="1"/>
</dbReference>
<protein>
    <recommendedName>
        <fullName evidence="10">Fe2OG dioxygenase domain-containing protein</fullName>
    </recommendedName>
</protein>
<keyword evidence="7 9" id="KW-0408">Iron</keyword>
<reference evidence="11 12" key="1">
    <citation type="submission" date="2024-01" db="EMBL/GenBank/DDBJ databases">
        <title>The genomes of 5 underutilized Papilionoideae crops provide insights into root nodulation and disease resistanc.</title>
        <authorList>
            <person name="Yuan L."/>
        </authorList>
    </citation>
    <scope>NUCLEOTIDE SEQUENCE [LARGE SCALE GENOMIC DNA]</scope>
    <source>
        <strain evidence="11">ZHUSHIDOU_FW_LH</strain>
        <tissue evidence="11">Leaf</tissue>
    </source>
</reference>
<dbReference type="InterPro" id="IPR050295">
    <property type="entry name" value="Plant_2OG-oxidoreductases"/>
</dbReference>
<comment type="cofactor">
    <cofactor evidence="1">
        <name>L-ascorbate</name>
        <dbReference type="ChEBI" id="CHEBI:38290"/>
    </cofactor>
</comment>
<keyword evidence="4" id="KW-0847">Vitamin C</keyword>
<evidence type="ECO:0000256" key="8">
    <source>
        <dbReference type="ARBA" id="ARBA00052233"/>
    </source>
</evidence>
<sequence>MDNLLSNLSKIEYVPENYIFPSETRPGDLKIPLGSNIPVIDLSEAEKGDRTNTIQKIIKAAEEFGFFQVINHGVSLNIMDETRSVFKELFQMPVEYKQTLCTGDPLSPCKMCTSSILYATKKVQLWRDILRHPCHTLEKWQHFWPEKPTRYRECVGECSVEVKKLASRILSLISEGLGLDFGYFDNDLTGSMLLSVNHYPPCPEPSLTLGITKHADPNLITILLQDDISGLQVLKDGKWIAVEAIPYAFVVNVGYQLQIVSNGKLPSVEHRAVTNSSDTRTSIAFFGEPSDDCIVEPAQALMDEHHPPIFKSFKYKEFNAHYYAKHGDTDVALKPFETHKGN</sequence>
<feature type="domain" description="Fe2OG dioxygenase" evidence="10">
    <location>
        <begin position="189"/>
        <end position="289"/>
    </location>
</feature>
<evidence type="ECO:0000313" key="12">
    <source>
        <dbReference type="Proteomes" id="UP001372338"/>
    </source>
</evidence>
<keyword evidence="3 9" id="KW-0479">Metal-binding</keyword>
<comment type="caution">
    <text evidence="11">The sequence shown here is derived from an EMBL/GenBank/DDBJ whole genome shotgun (WGS) entry which is preliminary data.</text>
</comment>
<dbReference type="FunFam" id="2.60.120.330:FF:000007">
    <property type="entry name" value="Protein DMR6-like oxygenase 2"/>
    <property type="match status" value="1"/>
</dbReference>
<evidence type="ECO:0000256" key="6">
    <source>
        <dbReference type="ARBA" id="ARBA00023002"/>
    </source>
</evidence>
<dbReference type="PANTHER" id="PTHR47991">
    <property type="entry name" value="OXOGLUTARATE/IRON-DEPENDENT DIOXYGENASE"/>
    <property type="match status" value="1"/>
</dbReference>
<evidence type="ECO:0000256" key="3">
    <source>
        <dbReference type="ARBA" id="ARBA00022723"/>
    </source>
</evidence>
<dbReference type="InterPro" id="IPR005123">
    <property type="entry name" value="Oxoglu/Fe-dep_dioxygenase_dom"/>
</dbReference>
<dbReference type="InterPro" id="IPR027443">
    <property type="entry name" value="IPNS-like_sf"/>
</dbReference>
<dbReference type="SUPFAM" id="SSF51197">
    <property type="entry name" value="Clavaminate synthase-like"/>
    <property type="match status" value="1"/>
</dbReference>
<dbReference type="AlphaFoldDB" id="A0AAN9F3T1"/>
<organism evidence="11 12">
    <name type="scientific">Crotalaria pallida</name>
    <name type="common">Smooth rattlebox</name>
    <name type="synonym">Crotalaria striata</name>
    <dbReference type="NCBI Taxonomy" id="3830"/>
    <lineage>
        <taxon>Eukaryota</taxon>
        <taxon>Viridiplantae</taxon>
        <taxon>Streptophyta</taxon>
        <taxon>Embryophyta</taxon>
        <taxon>Tracheophyta</taxon>
        <taxon>Spermatophyta</taxon>
        <taxon>Magnoliopsida</taxon>
        <taxon>eudicotyledons</taxon>
        <taxon>Gunneridae</taxon>
        <taxon>Pentapetalae</taxon>
        <taxon>rosids</taxon>
        <taxon>fabids</taxon>
        <taxon>Fabales</taxon>
        <taxon>Fabaceae</taxon>
        <taxon>Papilionoideae</taxon>
        <taxon>50 kb inversion clade</taxon>
        <taxon>genistoids sensu lato</taxon>
        <taxon>core genistoids</taxon>
        <taxon>Crotalarieae</taxon>
        <taxon>Crotalaria</taxon>
    </lineage>
</organism>
<evidence type="ECO:0000259" key="10">
    <source>
        <dbReference type="PROSITE" id="PS51471"/>
    </source>
</evidence>
<proteinExistence type="inferred from homology"/>
<keyword evidence="6 9" id="KW-0560">Oxidoreductase</keyword>
<accession>A0AAN9F3T1</accession>
<evidence type="ECO:0000256" key="5">
    <source>
        <dbReference type="ARBA" id="ARBA00022964"/>
    </source>
</evidence>
<dbReference type="InterPro" id="IPR026992">
    <property type="entry name" value="DIOX_N"/>
</dbReference>
<dbReference type="GO" id="GO:0046872">
    <property type="term" value="F:metal ion binding"/>
    <property type="evidence" value="ECO:0007669"/>
    <property type="project" value="UniProtKB-KW"/>
</dbReference>
<keyword evidence="5" id="KW-0223">Dioxygenase</keyword>
<comment type="catalytic activity">
    <reaction evidence="8">
        <text>salicylate + NADH + O2 + H(+) = 2,3-dihydroxybenzoate + NAD(+) + H2O</text>
        <dbReference type="Rhea" id="RHEA:51792"/>
        <dbReference type="ChEBI" id="CHEBI:15377"/>
        <dbReference type="ChEBI" id="CHEBI:15378"/>
        <dbReference type="ChEBI" id="CHEBI:15379"/>
        <dbReference type="ChEBI" id="CHEBI:30762"/>
        <dbReference type="ChEBI" id="CHEBI:36654"/>
        <dbReference type="ChEBI" id="CHEBI:57540"/>
        <dbReference type="ChEBI" id="CHEBI:57945"/>
    </reaction>
</comment>
<dbReference type="GO" id="GO:0031418">
    <property type="term" value="F:L-ascorbic acid binding"/>
    <property type="evidence" value="ECO:0007669"/>
    <property type="project" value="UniProtKB-KW"/>
</dbReference>
<dbReference type="GO" id="GO:0051213">
    <property type="term" value="F:dioxygenase activity"/>
    <property type="evidence" value="ECO:0007669"/>
    <property type="project" value="UniProtKB-KW"/>
</dbReference>